<comment type="caution">
    <text evidence="1">The sequence shown here is derived from an EMBL/GenBank/DDBJ whole genome shotgun (WGS) entry which is preliminary data.</text>
</comment>
<keyword evidence="2" id="KW-1185">Reference proteome</keyword>
<organism evidence="1 2">
    <name type="scientific">Molorchus minor</name>
    <dbReference type="NCBI Taxonomy" id="1323400"/>
    <lineage>
        <taxon>Eukaryota</taxon>
        <taxon>Metazoa</taxon>
        <taxon>Ecdysozoa</taxon>
        <taxon>Arthropoda</taxon>
        <taxon>Hexapoda</taxon>
        <taxon>Insecta</taxon>
        <taxon>Pterygota</taxon>
        <taxon>Neoptera</taxon>
        <taxon>Endopterygota</taxon>
        <taxon>Coleoptera</taxon>
        <taxon>Polyphaga</taxon>
        <taxon>Cucujiformia</taxon>
        <taxon>Chrysomeloidea</taxon>
        <taxon>Cerambycidae</taxon>
        <taxon>Lamiinae</taxon>
        <taxon>Monochamini</taxon>
        <taxon>Molorchus</taxon>
    </lineage>
</organism>
<gene>
    <name evidence="1" type="ORF">NQ317_017434</name>
</gene>
<reference evidence="1" key="1">
    <citation type="journal article" date="2023" name="Insect Mol. Biol.">
        <title>Genome sequencing provides insights into the evolution of gene families encoding plant cell wall-degrading enzymes in longhorned beetles.</title>
        <authorList>
            <person name="Shin N.R."/>
            <person name="Okamura Y."/>
            <person name="Kirsch R."/>
            <person name="Pauchet Y."/>
        </authorList>
    </citation>
    <scope>NUCLEOTIDE SEQUENCE</scope>
    <source>
        <strain evidence="1">MMC_N1</strain>
    </source>
</reference>
<evidence type="ECO:0000313" key="2">
    <source>
        <dbReference type="Proteomes" id="UP001162164"/>
    </source>
</evidence>
<sequence>MKETLHNVENKLPRNYINLLYALAVHSKKLCDCPSQVILVAIGNETTLKSFQLLLISQRCSTFPIQVIKTH</sequence>
<name>A0ABQ9JAX0_9CUCU</name>
<dbReference type="Proteomes" id="UP001162164">
    <property type="component" value="Unassembled WGS sequence"/>
</dbReference>
<protein>
    <submittedName>
        <fullName evidence="1">Uncharacterized protein</fullName>
    </submittedName>
</protein>
<dbReference type="EMBL" id="JAPWTJ010000931">
    <property type="protein sequence ID" value="KAJ8974784.1"/>
    <property type="molecule type" value="Genomic_DNA"/>
</dbReference>
<evidence type="ECO:0000313" key="1">
    <source>
        <dbReference type="EMBL" id="KAJ8974784.1"/>
    </source>
</evidence>
<accession>A0ABQ9JAX0</accession>
<proteinExistence type="predicted"/>